<gene>
    <name evidence="2" type="ORF">BDV40DRAFT_251224</name>
</gene>
<reference evidence="2 3" key="1">
    <citation type="submission" date="2019-04" db="EMBL/GenBank/DDBJ databases">
        <title>Friends and foes A comparative genomics study of 23 Aspergillus species from section Flavi.</title>
        <authorList>
            <consortium name="DOE Joint Genome Institute"/>
            <person name="Kjaerbolling I."/>
            <person name="Vesth T."/>
            <person name="Frisvad J.C."/>
            <person name="Nybo J.L."/>
            <person name="Theobald S."/>
            <person name="Kildgaard S."/>
            <person name="Isbrandt T."/>
            <person name="Kuo A."/>
            <person name="Sato A."/>
            <person name="Lyhne E.K."/>
            <person name="Kogle M.E."/>
            <person name="Wiebenga A."/>
            <person name="Kun R.S."/>
            <person name="Lubbers R.J."/>
            <person name="Makela M.R."/>
            <person name="Barry K."/>
            <person name="Chovatia M."/>
            <person name="Clum A."/>
            <person name="Daum C."/>
            <person name="Haridas S."/>
            <person name="He G."/>
            <person name="LaButti K."/>
            <person name="Lipzen A."/>
            <person name="Mondo S."/>
            <person name="Riley R."/>
            <person name="Salamov A."/>
            <person name="Simmons B.A."/>
            <person name="Magnuson J.K."/>
            <person name="Henrissat B."/>
            <person name="Mortensen U.H."/>
            <person name="Larsen T.O."/>
            <person name="Devries R.P."/>
            <person name="Grigoriev I.V."/>
            <person name="Machida M."/>
            <person name="Baker S.E."/>
            <person name="Andersen M.R."/>
        </authorList>
    </citation>
    <scope>NUCLEOTIDE SEQUENCE [LARGE SCALE GENOMIC DNA]</scope>
    <source>
        <strain evidence="2 3">CBS 117626</strain>
    </source>
</reference>
<feature type="domain" description="AB hydrolase-1" evidence="1">
    <location>
        <begin position="34"/>
        <end position="281"/>
    </location>
</feature>
<sequence>MHPFVLTLSNNATVAGIHSIPTPSSTSPQNRPLIVSLHGGTYDCHYFDASPIYTASVTSEAFGIPFVSIDRPCYGRTTSFLPVPAGSTFNQETGLWLHKYILPALWREFGLPNQCNSVVLLCHSFGSMGGIVAAALHAEDSNPPYPLAGLIFSGMGDKQSANMKDAPPMPPNVGSEHVLFPLAVKDNVMFRPGTVDENILHHSERLNAVSPVTEMYELKQWLSCWKSWASKIKTAVMLALVEDDVFFEATEKDIQVCTAAFTQSERVDGSLVRGAPHCMELSYWAQGWYARCFGFAMECSTSVRVRN</sequence>
<organism evidence="2 3">
    <name type="scientific">Aspergillus tamarii</name>
    <dbReference type="NCBI Taxonomy" id="41984"/>
    <lineage>
        <taxon>Eukaryota</taxon>
        <taxon>Fungi</taxon>
        <taxon>Dikarya</taxon>
        <taxon>Ascomycota</taxon>
        <taxon>Pezizomycotina</taxon>
        <taxon>Eurotiomycetes</taxon>
        <taxon>Eurotiomycetidae</taxon>
        <taxon>Eurotiales</taxon>
        <taxon>Aspergillaceae</taxon>
        <taxon>Aspergillus</taxon>
        <taxon>Aspergillus subgen. Circumdati</taxon>
    </lineage>
</organism>
<accession>A0A5N6VCR7</accession>
<dbReference type="EMBL" id="ML738585">
    <property type="protein sequence ID" value="KAE8168659.1"/>
    <property type="molecule type" value="Genomic_DNA"/>
</dbReference>
<evidence type="ECO:0000313" key="2">
    <source>
        <dbReference type="EMBL" id="KAE8168659.1"/>
    </source>
</evidence>
<dbReference type="Pfam" id="PF12697">
    <property type="entry name" value="Abhydrolase_6"/>
    <property type="match status" value="1"/>
</dbReference>
<dbReference type="SUPFAM" id="SSF53474">
    <property type="entry name" value="alpha/beta-Hydrolases"/>
    <property type="match status" value="1"/>
</dbReference>
<dbReference type="InterPro" id="IPR000073">
    <property type="entry name" value="AB_hydrolase_1"/>
</dbReference>
<dbReference type="Gene3D" id="3.40.50.1820">
    <property type="entry name" value="alpha/beta hydrolase"/>
    <property type="match status" value="1"/>
</dbReference>
<dbReference type="OrthoDB" id="5371334at2759"/>
<evidence type="ECO:0000313" key="3">
    <source>
        <dbReference type="Proteomes" id="UP000326950"/>
    </source>
</evidence>
<protein>
    <recommendedName>
        <fullName evidence="1">AB hydrolase-1 domain-containing protein</fullName>
    </recommendedName>
</protein>
<dbReference type="AlphaFoldDB" id="A0A5N6VCR7"/>
<dbReference type="InterPro" id="IPR029058">
    <property type="entry name" value="AB_hydrolase_fold"/>
</dbReference>
<name>A0A5N6VCR7_ASPTM</name>
<evidence type="ECO:0000259" key="1">
    <source>
        <dbReference type="Pfam" id="PF12697"/>
    </source>
</evidence>
<keyword evidence="3" id="KW-1185">Reference proteome</keyword>
<proteinExistence type="predicted"/>
<dbReference type="Proteomes" id="UP000326950">
    <property type="component" value="Unassembled WGS sequence"/>
</dbReference>